<dbReference type="EMBL" id="JACHHD010000002">
    <property type="protein sequence ID" value="MBB5184264.1"/>
    <property type="molecule type" value="Genomic_DNA"/>
</dbReference>
<gene>
    <name evidence="1" type="ORF">HNQ43_000299</name>
</gene>
<evidence type="ECO:0000313" key="1">
    <source>
        <dbReference type="EMBL" id="MBB5184264.1"/>
    </source>
</evidence>
<accession>A0A7W8D1L0</accession>
<comment type="caution">
    <text evidence="1">The sequence shown here is derived from an EMBL/GenBank/DDBJ whole genome shotgun (WGS) entry which is preliminary data.</text>
</comment>
<proteinExistence type="predicted"/>
<dbReference type="Proteomes" id="UP000521313">
    <property type="component" value="Unassembled WGS sequence"/>
</dbReference>
<sequence>MNQSVQTTPEALRLLKEGQILISDSRVILFQKGEQLYAKGISWQAALSPNDFQRLFDQNTFWVYEKKEEKISSEKDEDYYQWASRYL</sequence>
<name>A0A7W8D1L0_9FIRM</name>
<evidence type="ECO:0000313" key="2">
    <source>
        <dbReference type="Proteomes" id="UP000521313"/>
    </source>
</evidence>
<dbReference type="RefSeq" id="WP_183374087.1">
    <property type="nucleotide sequence ID" value="NZ_JACHHD010000002.1"/>
</dbReference>
<protein>
    <submittedName>
        <fullName evidence="1">Uncharacterized protein</fullName>
    </submittedName>
</protein>
<organism evidence="1 2">
    <name type="scientific">Faecalicoccus acidiformans</name>
    <dbReference type="NCBI Taxonomy" id="915173"/>
    <lineage>
        <taxon>Bacteria</taxon>
        <taxon>Bacillati</taxon>
        <taxon>Bacillota</taxon>
        <taxon>Erysipelotrichia</taxon>
        <taxon>Erysipelotrichales</taxon>
        <taxon>Erysipelotrichaceae</taxon>
        <taxon>Faecalicoccus</taxon>
    </lineage>
</organism>
<reference evidence="1 2" key="1">
    <citation type="submission" date="2020-08" db="EMBL/GenBank/DDBJ databases">
        <title>Genomic Encyclopedia of Type Strains, Phase IV (KMG-IV): sequencing the most valuable type-strain genomes for metagenomic binning, comparative biology and taxonomic classification.</title>
        <authorList>
            <person name="Goeker M."/>
        </authorList>
    </citation>
    <scope>NUCLEOTIDE SEQUENCE [LARGE SCALE GENOMIC DNA]</scope>
    <source>
        <strain evidence="1 2">DSM 26963</strain>
    </source>
</reference>
<dbReference type="AlphaFoldDB" id="A0A7W8D1L0"/>